<dbReference type="CDD" id="cd00140">
    <property type="entry name" value="beta_clamp"/>
    <property type="match status" value="1"/>
</dbReference>
<accession>A0A076MLJ9</accession>
<protein>
    <submittedName>
        <fullName evidence="12">DNA polymerase III subunit beta</fullName>
    </submittedName>
</protein>
<evidence type="ECO:0000259" key="10">
    <source>
        <dbReference type="Pfam" id="PF02767"/>
    </source>
</evidence>
<evidence type="ECO:0000256" key="7">
    <source>
        <dbReference type="ARBA" id="ARBA00022932"/>
    </source>
</evidence>
<dbReference type="AlphaFoldDB" id="A0A076MLJ9"/>
<dbReference type="InterPro" id="IPR046938">
    <property type="entry name" value="DNA_clamp_sf"/>
</dbReference>
<dbReference type="OrthoDB" id="4337829at2"/>
<dbReference type="KEGG" id="amq:AMETH_1556"/>
<dbReference type="GO" id="GO:0009360">
    <property type="term" value="C:DNA polymerase III complex"/>
    <property type="evidence" value="ECO:0007669"/>
    <property type="project" value="InterPro"/>
</dbReference>
<dbReference type="RefSeq" id="WP_017987508.1">
    <property type="nucleotide sequence ID" value="NZ_AQUL01000001.1"/>
</dbReference>
<dbReference type="EMBL" id="CP009110">
    <property type="protein sequence ID" value="AIJ21648.1"/>
    <property type="molecule type" value="Genomic_DNA"/>
</dbReference>
<dbReference type="InterPro" id="IPR022634">
    <property type="entry name" value="DNA_polIII_beta_N"/>
</dbReference>
<sequence>MDLTVSTAVLAASTAEAVRLLPAPALGGVLLTAGADGLGVAAVAPDHALRLERPALVHTGGEALVPLRPLAETVRALDAEELRVSVEETRLVVRAPGGRFALPLLDRGLHPGIAAPPQAAGSVAGPTLRGALEAVASAASREAALPIFTGVRMWTEGGVLTLLATDRYRMALATLDWTGGRLDALAPAAALSALARGLGAAPSVGLGADSDRLGLSWGPDSFATALLGVPFPDERARELVRAQPSGAVELDAEALVAALRRASPYAGPRGTVTLAGWDGELRVISSDPHSGESEQVVKASVSGGRMSATYQARYLLDALRPFAGRTVRIEHQEGLRPTVFTAPPEGGAAMTCVVVPMRV</sequence>
<evidence type="ECO:0000256" key="4">
    <source>
        <dbReference type="ARBA" id="ARBA00022679"/>
    </source>
</evidence>
<dbReference type="InterPro" id="IPR001001">
    <property type="entry name" value="DNA_polIII_beta"/>
</dbReference>
<evidence type="ECO:0000256" key="3">
    <source>
        <dbReference type="ARBA" id="ARBA00022490"/>
    </source>
</evidence>
<feature type="domain" description="DNA polymerase III beta sliding clamp C-terminal" evidence="11">
    <location>
        <begin position="247"/>
        <end position="357"/>
    </location>
</feature>
<dbReference type="PATRIC" id="fig|1068978.7.peg.1639"/>
<dbReference type="GO" id="GO:0005737">
    <property type="term" value="C:cytoplasm"/>
    <property type="evidence" value="ECO:0007669"/>
    <property type="project" value="UniProtKB-SubCell"/>
</dbReference>
<keyword evidence="5" id="KW-0548">Nucleotidyltransferase</keyword>
<keyword evidence="6" id="KW-0235">DNA replication</keyword>
<dbReference type="Pfam" id="PF00712">
    <property type="entry name" value="DNA_pol3_beta"/>
    <property type="match status" value="1"/>
</dbReference>
<evidence type="ECO:0000256" key="2">
    <source>
        <dbReference type="ARBA" id="ARBA00010752"/>
    </source>
</evidence>
<keyword evidence="4" id="KW-0808">Transferase</keyword>
<feature type="domain" description="DNA polymerase III beta sliding clamp central" evidence="10">
    <location>
        <begin position="126"/>
        <end position="233"/>
    </location>
</feature>
<proteinExistence type="inferred from homology"/>
<evidence type="ECO:0000256" key="1">
    <source>
        <dbReference type="ARBA" id="ARBA00004496"/>
    </source>
</evidence>
<evidence type="ECO:0000256" key="8">
    <source>
        <dbReference type="ARBA" id="ARBA00023125"/>
    </source>
</evidence>
<dbReference type="Pfam" id="PF02768">
    <property type="entry name" value="DNA_pol3_beta_3"/>
    <property type="match status" value="1"/>
</dbReference>
<keyword evidence="7" id="KW-0239">DNA-directed DNA polymerase</keyword>
<dbReference type="Proteomes" id="UP000062973">
    <property type="component" value="Chromosome"/>
</dbReference>
<dbReference type="GO" id="GO:0003677">
    <property type="term" value="F:DNA binding"/>
    <property type="evidence" value="ECO:0007669"/>
    <property type="project" value="UniProtKB-KW"/>
</dbReference>
<organism evidence="12 13">
    <name type="scientific">Amycolatopsis methanolica 239</name>
    <dbReference type="NCBI Taxonomy" id="1068978"/>
    <lineage>
        <taxon>Bacteria</taxon>
        <taxon>Bacillati</taxon>
        <taxon>Actinomycetota</taxon>
        <taxon>Actinomycetes</taxon>
        <taxon>Pseudonocardiales</taxon>
        <taxon>Pseudonocardiaceae</taxon>
        <taxon>Amycolatopsis</taxon>
        <taxon>Amycolatopsis methanolica group</taxon>
    </lineage>
</organism>
<dbReference type="eggNOG" id="COG0592">
    <property type="taxonomic scope" value="Bacteria"/>
</dbReference>
<evidence type="ECO:0000256" key="6">
    <source>
        <dbReference type="ARBA" id="ARBA00022705"/>
    </source>
</evidence>
<dbReference type="GO" id="GO:0006271">
    <property type="term" value="P:DNA strand elongation involved in DNA replication"/>
    <property type="evidence" value="ECO:0007669"/>
    <property type="project" value="TreeGrafter"/>
</dbReference>
<evidence type="ECO:0000313" key="12">
    <source>
        <dbReference type="EMBL" id="AIJ21648.1"/>
    </source>
</evidence>
<evidence type="ECO:0000313" key="13">
    <source>
        <dbReference type="Proteomes" id="UP000062973"/>
    </source>
</evidence>
<dbReference type="InterPro" id="IPR022635">
    <property type="entry name" value="DNA_polIII_beta_C"/>
</dbReference>
<comment type="subcellular location">
    <subcellularLocation>
        <location evidence="1">Cytoplasm</location>
    </subcellularLocation>
</comment>
<keyword evidence="3" id="KW-0963">Cytoplasm</keyword>
<evidence type="ECO:0000259" key="11">
    <source>
        <dbReference type="Pfam" id="PF02768"/>
    </source>
</evidence>
<dbReference type="STRING" id="1068978.AMETH_1556"/>
<gene>
    <name evidence="12" type="primary">dnaN</name>
    <name evidence="12" type="ORF">AMETH_1556</name>
</gene>
<dbReference type="GO" id="GO:0003887">
    <property type="term" value="F:DNA-directed DNA polymerase activity"/>
    <property type="evidence" value="ECO:0007669"/>
    <property type="project" value="UniProtKB-KW"/>
</dbReference>
<reference evidence="12 13" key="1">
    <citation type="submission" date="2014-07" db="EMBL/GenBank/DDBJ databases">
        <title>Whole Genome Sequence of the Amycolatopsis methanolica 239.</title>
        <authorList>
            <person name="Tang B."/>
        </authorList>
    </citation>
    <scope>NUCLEOTIDE SEQUENCE [LARGE SCALE GENOMIC DNA]</scope>
    <source>
        <strain evidence="12 13">239</strain>
    </source>
</reference>
<evidence type="ECO:0000259" key="9">
    <source>
        <dbReference type="Pfam" id="PF00712"/>
    </source>
</evidence>
<dbReference type="PANTHER" id="PTHR30478:SF0">
    <property type="entry name" value="BETA SLIDING CLAMP"/>
    <property type="match status" value="1"/>
</dbReference>
<dbReference type="Gene3D" id="3.10.150.10">
    <property type="entry name" value="DNA Polymerase III, subunit A, domain 2"/>
    <property type="match status" value="3"/>
</dbReference>
<dbReference type="PANTHER" id="PTHR30478">
    <property type="entry name" value="DNA POLYMERASE III SUBUNIT BETA"/>
    <property type="match status" value="1"/>
</dbReference>
<dbReference type="Pfam" id="PF02767">
    <property type="entry name" value="DNA_pol3_beta_2"/>
    <property type="match status" value="1"/>
</dbReference>
<dbReference type="GO" id="GO:0008408">
    <property type="term" value="F:3'-5' exonuclease activity"/>
    <property type="evidence" value="ECO:0007669"/>
    <property type="project" value="InterPro"/>
</dbReference>
<dbReference type="HOGENOM" id="CLU_038149_1_0_11"/>
<comment type="similarity">
    <text evidence="2">Belongs to the beta sliding clamp family.</text>
</comment>
<evidence type="ECO:0000256" key="5">
    <source>
        <dbReference type="ARBA" id="ARBA00022695"/>
    </source>
</evidence>
<name>A0A076MLJ9_AMYME</name>
<feature type="domain" description="DNA polymerase III beta sliding clamp N-terminal" evidence="9">
    <location>
        <begin position="1"/>
        <end position="107"/>
    </location>
</feature>
<keyword evidence="13" id="KW-1185">Reference proteome</keyword>
<dbReference type="SUPFAM" id="SSF55979">
    <property type="entry name" value="DNA clamp"/>
    <property type="match status" value="3"/>
</dbReference>
<dbReference type="SMART" id="SM00480">
    <property type="entry name" value="POL3Bc"/>
    <property type="match status" value="1"/>
</dbReference>
<keyword evidence="8" id="KW-0238">DNA-binding</keyword>
<dbReference type="InterPro" id="IPR022637">
    <property type="entry name" value="DNA_polIII_beta_cen"/>
</dbReference>